<evidence type="ECO:0000256" key="5">
    <source>
        <dbReference type="SAM" id="Coils"/>
    </source>
</evidence>
<feature type="domain" description="Type I restriction modification DNA specificity" evidence="6">
    <location>
        <begin position="893"/>
        <end position="1035"/>
    </location>
</feature>
<sequence>MITTNNLEKVLEYLGFVKSTDIYSKSYDNKTTINIDFKKEKIIYPAEIKKGDETTCNFSHDENFVVLECVDRLLSKGYKAKHIELEPRWRLGRESKTSGKADIVVKNQKGKTYIIIECKTAGAEFNKEWNNMQKDGGQLFSYFQQDKDAKFLCLYTSDFTGNETIFENKIIVTTDDEEILAQKSAKVEQKGYFGASKVDDLYNVWNEIYERTSYTAGIFENSINAYEAGKTTRTYDKLKEITQKDEGGKSGEDGKYHEFAKILRKHNISGKENAFDKLVNLFLCKIYDEKFNKHNLEFCYRGAMSDSFESLQDRLMLLYKEAMKEFLGENITYVSDDDIDRQFEDFESKKIKTKMLKEQMHEFLRQLKFYSHSDFSFLEVHNKDLFIKNAAVLKEVVELFQDYKLTSDKTTQILGNLFELFLQKGMKQDEGQFFTPLQICEFIMYSLPLEQMLEQNQKLKVIDYACGAGHFLNTYANVASQICPNHKSDIYGIEKEYRLSKVSKVSSAMYAHDIKFTYADALDKAKFKEKDFNLLIANPPYSVKGFLETLDKDIRKSYKLFTDNLNLETNAIECFFIERANDILKSGAKVAIILPSSILNKDNIYEKTREIILSNFDIVAINELPSGTFGATGTNTIILFLNKKITYDMSQDSQNVLNTLNNIDQELDKNAQYLQDALQDYCVLQNYDIDAYTSFLNAALAESLENSEIFIEYKNAFKKSSEYKNLLKSKSYKESTDKAQLEKDAFIAFASILEKDKLLYFSLIHKQKTMIIQAPSENKAIKKFLGYEWSNAKGNEGLHELNDPYTTPLYERNNFENKNKIAYLIRQAFLNNEIEINDELSDFAIYAPLHSCIDFKSATFNKAINPSLATAAAINPFENSKYPLEKLETCGEFYMGGTPSRKNFDYWQNGTIKWLTIGDYKNFDLITQTQELITQSGLENSSAKIIKKGAVVVSIYATLGRVGILGNDMATNQAIVAIVTNDKCLNKFIMYIIDFGRNALISKAKTTTQQNISLDTLKNFKIPLPPLDVQKQIVAECEEIEKQYQSIRMSIDEYKELIKAVLLKSGVINENGGGYELNSSVIADKALLTLIDALPTPQDYNLTEWESVKISNKLEKLEFKSEKIAKDNFESNGKYPIISQESNELISGYTNLENPINENLPLIVFGDHTCVFKYIDFSFFRGADGTQILRFNNEFNMKFAYYVLKNLKITNQDKYERHYKYLKEMFVSRPPLDAQEKIVQAIEKCENKIKELESQASDLNTKIKEVLHKHLF</sequence>
<dbReference type="REBASE" id="201167">
    <property type="entry name" value="Csp8964ORF413P"/>
</dbReference>
<evidence type="ECO:0000259" key="6">
    <source>
        <dbReference type="Pfam" id="PF01420"/>
    </source>
</evidence>
<dbReference type="PROSITE" id="PS00092">
    <property type="entry name" value="N6_MTASE"/>
    <property type="match status" value="1"/>
</dbReference>
<dbReference type="Gene3D" id="3.40.50.150">
    <property type="entry name" value="Vaccinia Virus protein VP39"/>
    <property type="match status" value="1"/>
</dbReference>
<dbReference type="PRINTS" id="PR00507">
    <property type="entry name" value="N12N6MTFRASE"/>
</dbReference>
<dbReference type="GO" id="GO:0003677">
    <property type="term" value="F:DNA binding"/>
    <property type="evidence" value="ECO:0007669"/>
    <property type="project" value="UniProtKB-KW"/>
</dbReference>
<dbReference type="SUPFAM" id="SSF53335">
    <property type="entry name" value="S-adenosyl-L-methionine-dependent methyltransferases"/>
    <property type="match status" value="1"/>
</dbReference>
<dbReference type="RefSeq" id="WP_086333438.1">
    <property type="nucleotide sequence ID" value="NZ_CP018791.1"/>
</dbReference>
<dbReference type="GO" id="GO:0008170">
    <property type="term" value="F:N-methyltransferase activity"/>
    <property type="evidence" value="ECO:0007669"/>
    <property type="project" value="InterPro"/>
</dbReference>
<keyword evidence="5" id="KW-0175">Coiled coil</keyword>
<dbReference type="InterPro" id="IPR000055">
    <property type="entry name" value="Restrct_endonuc_typeI_TRD"/>
</dbReference>
<dbReference type="SUPFAM" id="SSF116734">
    <property type="entry name" value="DNA methylase specificity domain"/>
    <property type="match status" value="2"/>
</dbReference>
<comment type="similarity">
    <text evidence="2">Belongs to the type-I restriction system S methylase family.</text>
</comment>
<evidence type="ECO:0000313" key="9">
    <source>
        <dbReference type="Proteomes" id="UP000194265"/>
    </source>
</evidence>
<dbReference type="OrthoDB" id="5298944at2"/>
<accession>A0A1X9SZW9</accession>
<dbReference type="Pfam" id="PF01420">
    <property type="entry name" value="Methylase_S"/>
    <property type="match status" value="2"/>
</dbReference>
<dbReference type="InterPro" id="IPR052916">
    <property type="entry name" value="Type-I_RE_MTase_Subunit"/>
</dbReference>
<keyword evidence="4" id="KW-0238">DNA-binding</keyword>
<keyword evidence="3" id="KW-0680">Restriction system</keyword>
<evidence type="ECO:0000259" key="7">
    <source>
        <dbReference type="Pfam" id="PF02384"/>
    </source>
</evidence>
<organism evidence="8 9">
    <name type="scientific">Campylobacter vicugnae</name>
    <dbReference type="NCBI Taxonomy" id="1660076"/>
    <lineage>
        <taxon>Bacteria</taxon>
        <taxon>Pseudomonadati</taxon>
        <taxon>Campylobacterota</taxon>
        <taxon>Epsilonproteobacteria</taxon>
        <taxon>Campylobacterales</taxon>
        <taxon>Campylobacteraceae</taxon>
        <taxon>Campylobacter</taxon>
    </lineage>
</organism>
<dbReference type="EMBL" id="CP018791">
    <property type="protein sequence ID" value="ARR01847.1"/>
    <property type="molecule type" value="Genomic_DNA"/>
</dbReference>
<evidence type="ECO:0000256" key="1">
    <source>
        <dbReference type="ARBA" id="ARBA00006594"/>
    </source>
</evidence>
<dbReference type="STRING" id="1660074.CVIC8964_0413"/>
<evidence type="ECO:0000256" key="2">
    <source>
        <dbReference type="ARBA" id="ARBA00010923"/>
    </source>
</evidence>
<proteinExistence type="inferred from homology"/>
<dbReference type="Pfam" id="PF02384">
    <property type="entry name" value="N6_Mtase"/>
    <property type="match status" value="1"/>
</dbReference>
<dbReference type="GO" id="GO:0032259">
    <property type="term" value="P:methylation"/>
    <property type="evidence" value="ECO:0007669"/>
    <property type="project" value="InterPro"/>
</dbReference>
<name>A0A1X9SZW9_9BACT</name>
<comment type="similarity">
    <text evidence="1">Belongs to the N(4)/N(6)-methyltransferase family.</text>
</comment>
<feature type="domain" description="Type I restriction modification DNA specificity" evidence="6">
    <location>
        <begin position="1104"/>
        <end position="1254"/>
    </location>
</feature>
<dbReference type="Gene3D" id="3.90.220.20">
    <property type="entry name" value="DNA methylase specificity domains"/>
    <property type="match status" value="2"/>
</dbReference>
<evidence type="ECO:0000256" key="4">
    <source>
        <dbReference type="ARBA" id="ARBA00023125"/>
    </source>
</evidence>
<feature type="coiled-coil region" evidence="5">
    <location>
        <begin position="1235"/>
        <end position="1269"/>
    </location>
</feature>
<dbReference type="PANTHER" id="PTHR42998:SF1">
    <property type="entry name" value="TYPE I RESTRICTION ENZYME HINDI METHYLASE SUBUNIT"/>
    <property type="match status" value="1"/>
</dbReference>
<dbReference type="Proteomes" id="UP000194265">
    <property type="component" value="Chromosome"/>
</dbReference>
<dbReference type="PANTHER" id="PTHR42998">
    <property type="entry name" value="TYPE I RESTRICTION ENZYME HINDVIIP M PROTEIN-RELATED"/>
    <property type="match status" value="1"/>
</dbReference>
<dbReference type="InterPro" id="IPR003356">
    <property type="entry name" value="DNA_methylase_A-5"/>
</dbReference>
<evidence type="ECO:0000256" key="3">
    <source>
        <dbReference type="ARBA" id="ARBA00022747"/>
    </source>
</evidence>
<dbReference type="GO" id="GO:0009307">
    <property type="term" value="P:DNA restriction-modification system"/>
    <property type="evidence" value="ECO:0007669"/>
    <property type="project" value="UniProtKB-KW"/>
</dbReference>
<dbReference type="AlphaFoldDB" id="A0A1X9SZW9"/>
<protein>
    <submittedName>
        <fullName evidence="8">Type II restriction/modification enzyme CjeI</fullName>
    </submittedName>
</protein>
<dbReference type="InterPro" id="IPR029063">
    <property type="entry name" value="SAM-dependent_MTases_sf"/>
</dbReference>
<feature type="domain" description="DNA methylase adenine-specific" evidence="7">
    <location>
        <begin position="411"/>
        <end position="666"/>
    </location>
</feature>
<reference evidence="8 9" key="1">
    <citation type="journal article" date="2017" name="Genome Biol. Evol.">
        <title>Comparative Genomic Analysis Identifies a Campylobacter Clade Deficient in Selenium Metabolism.</title>
        <authorList>
            <person name="Miller W.G."/>
            <person name="Yee E."/>
            <person name="Lopes B.S."/>
            <person name="Chapman M.H."/>
            <person name="Huynh S."/>
            <person name="Bono J.L."/>
            <person name="Parker C.T."/>
            <person name="Strachan N.J.C."/>
            <person name="Forbes K.J."/>
        </authorList>
    </citation>
    <scope>NUCLEOTIDE SEQUENCE [LARGE SCALE GENOMIC DNA]</scope>
    <source>
        <strain evidence="8 9">RM8964</strain>
    </source>
</reference>
<dbReference type="InterPro" id="IPR044946">
    <property type="entry name" value="Restrct_endonuc_typeI_TRD_sf"/>
</dbReference>
<evidence type="ECO:0000313" key="8">
    <source>
        <dbReference type="EMBL" id="ARR01847.1"/>
    </source>
</evidence>
<dbReference type="InterPro" id="IPR002052">
    <property type="entry name" value="DNA_methylase_N6_adenine_CS"/>
</dbReference>
<gene>
    <name evidence="8" type="ORF">CVIC8964_0413</name>
</gene>